<evidence type="ECO:0000313" key="1">
    <source>
        <dbReference type="EMBL" id="UYV83556.1"/>
    </source>
</evidence>
<reference evidence="1 2" key="1">
    <citation type="submission" date="2022-03" db="EMBL/GenBank/DDBJ databases">
        <title>A chromosomal length assembly of Cordylochernes scorpioides.</title>
        <authorList>
            <person name="Zeh D."/>
            <person name="Zeh J."/>
        </authorList>
    </citation>
    <scope>NUCLEOTIDE SEQUENCE [LARGE SCALE GENOMIC DNA]</scope>
    <source>
        <strain evidence="1">IN4F17</strain>
        <tissue evidence="1">Whole Body</tissue>
    </source>
</reference>
<dbReference type="Proteomes" id="UP001235939">
    <property type="component" value="Chromosome 23"/>
</dbReference>
<dbReference type="EMBL" id="CP092885">
    <property type="protein sequence ID" value="UYV83556.1"/>
    <property type="molecule type" value="Genomic_DNA"/>
</dbReference>
<protein>
    <submittedName>
        <fullName evidence="1">Uncharacterized protein</fullName>
    </submittedName>
</protein>
<sequence>METHVGEVILVKLLRNRIDEDIERQWELVLDEKSFPFYESFILFLEKQARSLSRGSKDIEERKMKFKGTLQTYTLRLIPMLKGSVTINQVLLATARIIVEGANGTQQICRALLDSGSQLYGSNNNRIRWSGEKFLGYGVSAVITRPESKGRRLRNLLHENLLQRLPRKIQCETTFQKTALSARTVEKALARFLTLERRLLKTPRVYEQYK</sequence>
<proteinExistence type="predicted"/>
<accession>A0ABY6LR40</accession>
<name>A0ABY6LR40_9ARAC</name>
<gene>
    <name evidence="1" type="ORF">LAZ67_23001453</name>
</gene>
<keyword evidence="2" id="KW-1185">Reference proteome</keyword>
<organism evidence="1 2">
    <name type="scientific">Cordylochernes scorpioides</name>
    <dbReference type="NCBI Taxonomy" id="51811"/>
    <lineage>
        <taxon>Eukaryota</taxon>
        <taxon>Metazoa</taxon>
        <taxon>Ecdysozoa</taxon>
        <taxon>Arthropoda</taxon>
        <taxon>Chelicerata</taxon>
        <taxon>Arachnida</taxon>
        <taxon>Pseudoscorpiones</taxon>
        <taxon>Cheliferoidea</taxon>
        <taxon>Chernetidae</taxon>
        <taxon>Cordylochernes</taxon>
    </lineage>
</organism>
<evidence type="ECO:0000313" key="2">
    <source>
        <dbReference type="Proteomes" id="UP001235939"/>
    </source>
</evidence>